<name>A0A165EZ78_EXIGL</name>
<evidence type="ECO:0000313" key="2">
    <source>
        <dbReference type="EMBL" id="KZV88028.1"/>
    </source>
</evidence>
<keyword evidence="1" id="KW-1133">Transmembrane helix</keyword>
<keyword evidence="1" id="KW-0812">Transmembrane</keyword>
<sequence length="139" mass="15898">MPSYQLAHCLSRQGLTSDRNAELGHQVYGRYSGHAIANPRKDIAPTIVHGFRHFRVILLWIMLACHLAMSAALAPRLCHARANWDEKTFLLAPPNAARYPRRHLAWNNVLNATMWDGQSVTRTRDLWDTVFEEANTPRL</sequence>
<dbReference type="AlphaFoldDB" id="A0A165EZ78"/>
<keyword evidence="1" id="KW-0472">Membrane</keyword>
<keyword evidence="3" id="KW-1185">Reference proteome</keyword>
<organism evidence="2 3">
    <name type="scientific">Exidia glandulosa HHB12029</name>
    <dbReference type="NCBI Taxonomy" id="1314781"/>
    <lineage>
        <taxon>Eukaryota</taxon>
        <taxon>Fungi</taxon>
        <taxon>Dikarya</taxon>
        <taxon>Basidiomycota</taxon>
        <taxon>Agaricomycotina</taxon>
        <taxon>Agaricomycetes</taxon>
        <taxon>Auriculariales</taxon>
        <taxon>Exidiaceae</taxon>
        <taxon>Exidia</taxon>
    </lineage>
</organism>
<dbReference type="InParanoid" id="A0A165EZ78"/>
<evidence type="ECO:0000256" key="1">
    <source>
        <dbReference type="SAM" id="Phobius"/>
    </source>
</evidence>
<accession>A0A165EZ78</accession>
<gene>
    <name evidence="2" type="ORF">EXIGLDRAFT_839535</name>
</gene>
<proteinExistence type="predicted"/>
<evidence type="ECO:0000313" key="3">
    <source>
        <dbReference type="Proteomes" id="UP000077266"/>
    </source>
</evidence>
<dbReference type="Proteomes" id="UP000077266">
    <property type="component" value="Unassembled WGS sequence"/>
</dbReference>
<reference evidence="2 3" key="1">
    <citation type="journal article" date="2016" name="Mol. Biol. Evol.">
        <title>Comparative Genomics of Early-Diverging Mushroom-Forming Fungi Provides Insights into the Origins of Lignocellulose Decay Capabilities.</title>
        <authorList>
            <person name="Nagy L.G."/>
            <person name="Riley R."/>
            <person name="Tritt A."/>
            <person name="Adam C."/>
            <person name="Daum C."/>
            <person name="Floudas D."/>
            <person name="Sun H."/>
            <person name="Yadav J.S."/>
            <person name="Pangilinan J."/>
            <person name="Larsson K.H."/>
            <person name="Matsuura K."/>
            <person name="Barry K."/>
            <person name="Labutti K."/>
            <person name="Kuo R."/>
            <person name="Ohm R.A."/>
            <person name="Bhattacharya S.S."/>
            <person name="Shirouzu T."/>
            <person name="Yoshinaga Y."/>
            <person name="Martin F.M."/>
            <person name="Grigoriev I.V."/>
            <person name="Hibbett D.S."/>
        </authorList>
    </citation>
    <scope>NUCLEOTIDE SEQUENCE [LARGE SCALE GENOMIC DNA]</scope>
    <source>
        <strain evidence="2 3">HHB12029</strain>
    </source>
</reference>
<feature type="transmembrane region" description="Helical" evidence="1">
    <location>
        <begin position="54"/>
        <end position="74"/>
    </location>
</feature>
<dbReference type="EMBL" id="KV426109">
    <property type="protein sequence ID" value="KZV88028.1"/>
    <property type="molecule type" value="Genomic_DNA"/>
</dbReference>
<protein>
    <submittedName>
        <fullName evidence="2">Uncharacterized protein</fullName>
    </submittedName>
</protein>